<dbReference type="SUPFAM" id="SSF103473">
    <property type="entry name" value="MFS general substrate transporter"/>
    <property type="match status" value="1"/>
</dbReference>
<dbReference type="OrthoDB" id="3026777at2759"/>
<dbReference type="GO" id="GO:0016020">
    <property type="term" value="C:membrane"/>
    <property type="evidence" value="ECO:0007669"/>
    <property type="project" value="UniProtKB-SubCell"/>
</dbReference>
<feature type="transmembrane region" description="Helical" evidence="5">
    <location>
        <begin position="36"/>
        <end position="56"/>
    </location>
</feature>
<feature type="transmembrane region" description="Helical" evidence="5">
    <location>
        <begin position="465"/>
        <end position="482"/>
    </location>
</feature>
<evidence type="ECO:0000256" key="3">
    <source>
        <dbReference type="ARBA" id="ARBA00022989"/>
    </source>
</evidence>
<evidence type="ECO:0000313" key="8">
    <source>
        <dbReference type="Proteomes" id="UP000226192"/>
    </source>
</evidence>
<dbReference type="GO" id="GO:0022857">
    <property type="term" value="F:transmembrane transporter activity"/>
    <property type="evidence" value="ECO:0007669"/>
    <property type="project" value="InterPro"/>
</dbReference>
<feature type="transmembrane region" description="Helical" evidence="5">
    <location>
        <begin position="427"/>
        <end position="450"/>
    </location>
</feature>
<feature type="transmembrane region" description="Helical" evidence="5">
    <location>
        <begin position="368"/>
        <end position="388"/>
    </location>
</feature>
<dbReference type="PANTHER" id="PTHR23507">
    <property type="entry name" value="ZGC:174356"/>
    <property type="match status" value="1"/>
</dbReference>
<name>A0A2C5Y1L3_9HYPO</name>
<keyword evidence="8" id="KW-1185">Reference proteome</keyword>
<feature type="transmembrane region" description="Helical" evidence="5">
    <location>
        <begin position="198"/>
        <end position="220"/>
    </location>
</feature>
<protein>
    <recommendedName>
        <fullName evidence="6">Major facilitator superfamily (MFS) profile domain-containing protein</fullName>
    </recommendedName>
</protein>
<dbReference type="InterPro" id="IPR036259">
    <property type="entry name" value="MFS_trans_sf"/>
</dbReference>
<feature type="transmembrane region" description="Helical" evidence="5">
    <location>
        <begin position="130"/>
        <end position="148"/>
    </location>
</feature>
<evidence type="ECO:0000256" key="2">
    <source>
        <dbReference type="ARBA" id="ARBA00022692"/>
    </source>
</evidence>
<dbReference type="AlphaFoldDB" id="A0A2C5Y1L3"/>
<evidence type="ECO:0000256" key="1">
    <source>
        <dbReference type="ARBA" id="ARBA00004141"/>
    </source>
</evidence>
<reference evidence="7 8" key="1">
    <citation type="submission" date="2017-06" db="EMBL/GenBank/DDBJ databases">
        <title>Ant-infecting Ophiocordyceps genomes reveal a high diversity of potential behavioral manipulation genes and a possible major role for enterotoxins.</title>
        <authorList>
            <person name="De Bekker C."/>
            <person name="Evans H.C."/>
            <person name="Brachmann A."/>
            <person name="Hughes D.P."/>
        </authorList>
    </citation>
    <scope>NUCLEOTIDE SEQUENCE [LARGE SCALE GENOMIC DNA]</scope>
    <source>
        <strain evidence="7 8">Map64</strain>
    </source>
</reference>
<evidence type="ECO:0000256" key="5">
    <source>
        <dbReference type="SAM" id="Phobius"/>
    </source>
</evidence>
<gene>
    <name evidence="7" type="ORF">CDD81_5986</name>
</gene>
<feature type="transmembrane region" description="Helical" evidence="5">
    <location>
        <begin position="226"/>
        <end position="246"/>
    </location>
</feature>
<dbReference type="EMBL" id="NJET01000050">
    <property type="protein sequence ID" value="PHH63385.1"/>
    <property type="molecule type" value="Genomic_DNA"/>
</dbReference>
<accession>A0A2C5Y1L3</accession>
<dbReference type="Proteomes" id="UP000226192">
    <property type="component" value="Unassembled WGS sequence"/>
</dbReference>
<feature type="domain" description="Major facilitator superfamily (MFS) profile" evidence="6">
    <location>
        <begin position="37"/>
        <end position="487"/>
    </location>
</feature>
<feature type="transmembrane region" description="Helical" evidence="5">
    <location>
        <begin position="281"/>
        <end position="302"/>
    </location>
</feature>
<comment type="caution">
    <text evidence="7">The sequence shown here is derived from an EMBL/GenBank/DDBJ whole genome shotgun (WGS) entry which is preliminary data.</text>
</comment>
<keyword evidence="4 5" id="KW-0472">Membrane</keyword>
<evidence type="ECO:0000313" key="7">
    <source>
        <dbReference type="EMBL" id="PHH63385.1"/>
    </source>
</evidence>
<dbReference type="Gene3D" id="1.20.1250.20">
    <property type="entry name" value="MFS general substrate transporter like domains"/>
    <property type="match status" value="2"/>
</dbReference>
<keyword evidence="2 5" id="KW-0812">Transmembrane</keyword>
<dbReference type="InterPro" id="IPR020846">
    <property type="entry name" value="MFS_dom"/>
</dbReference>
<feature type="transmembrane region" description="Helical" evidence="5">
    <location>
        <begin position="394"/>
        <end position="415"/>
    </location>
</feature>
<evidence type="ECO:0000259" key="6">
    <source>
        <dbReference type="PROSITE" id="PS50850"/>
    </source>
</evidence>
<sequence>MSPSQDAPLLQWPDDQHSRRQMHIKAKPWQVQTPSAIVRLIALITFCFTLCGMLMLTPALRLVEDAFCHAYYHEETLDPIQETRCKIDEVQSRMAFILGWCGLFTSVMTLLVTFPYGALADRIGRKPAAICAYCSTALSYMYTPFMLANFQTPVRQNPYLLLPGSLFILLGGGIEVFVATINAMAADVSTESQKASSFLYLFLGSNVGTLVGPLLAGLLMKKHGPWTPIYLVIFLMPLVLCLFLFLPETLHATHGRVATARKKRSLVAQVKTHAIHGLRDLVRSVLMINDISIPLVLLTFFLRSAGHAAFSSMMAQYVSKHFGWKLAETSLLLSPFGALHLVVLITLPHVSQMLTSPRFGFSSFEKDLLLTQLSTLIVFVGTMTAGLAQDIGLFLIGLFIAALGNADGPLARATVTHFVDAGFTSRLYGLIAISQVLGTFIAGPVLAWLFDQGLQRKGFWIGLPWYYVALLNAMSLAALLLVGPPKKRVQDQADYHDDESD</sequence>
<organism evidence="7 8">
    <name type="scientific">Ophiocordyceps australis</name>
    <dbReference type="NCBI Taxonomy" id="1399860"/>
    <lineage>
        <taxon>Eukaryota</taxon>
        <taxon>Fungi</taxon>
        <taxon>Dikarya</taxon>
        <taxon>Ascomycota</taxon>
        <taxon>Pezizomycotina</taxon>
        <taxon>Sordariomycetes</taxon>
        <taxon>Hypocreomycetidae</taxon>
        <taxon>Hypocreales</taxon>
        <taxon>Ophiocordycipitaceae</taxon>
        <taxon>Ophiocordyceps</taxon>
    </lineage>
</organism>
<dbReference type="PANTHER" id="PTHR23507:SF1">
    <property type="entry name" value="FI18259P1-RELATED"/>
    <property type="match status" value="1"/>
</dbReference>
<evidence type="ECO:0000256" key="4">
    <source>
        <dbReference type="ARBA" id="ARBA00023136"/>
    </source>
</evidence>
<dbReference type="Pfam" id="PF07690">
    <property type="entry name" value="MFS_1"/>
    <property type="match status" value="1"/>
</dbReference>
<feature type="transmembrane region" description="Helical" evidence="5">
    <location>
        <begin position="160"/>
        <end position="186"/>
    </location>
</feature>
<dbReference type="InterPro" id="IPR011701">
    <property type="entry name" value="MFS"/>
</dbReference>
<feature type="transmembrane region" description="Helical" evidence="5">
    <location>
        <begin position="97"/>
        <end position="118"/>
    </location>
</feature>
<comment type="subcellular location">
    <subcellularLocation>
        <location evidence="1">Membrane</location>
        <topology evidence="1">Multi-pass membrane protein</topology>
    </subcellularLocation>
</comment>
<keyword evidence="3 5" id="KW-1133">Transmembrane helix</keyword>
<dbReference type="PROSITE" id="PS50850">
    <property type="entry name" value="MFS"/>
    <property type="match status" value="1"/>
</dbReference>
<proteinExistence type="predicted"/>
<feature type="transmembrane region" description="Helical" evidence="5">
    <location>
        <begin position="322"/>
        <end position="347"/>
    </location>
</feature>